<organism evidence="3 4">
    <name type="scientific">Terrisporobacter hibernicus</name>
    <dbReference type="NCBI Taxonomy" id="2813371"/>
    <lineage>
        <taxon>Bacteria</taxon>
        <taxon>Bacillati</taxon>
        <taxon>Bacillota</taxon>
        <taxon>Clostridia</taxon>
        <taxon>Peptostreptococcales</taxon>
        <taxon>Peptostreptococcaceae</taxon>
        <taxon>Terrisporobacter</taxon>
    </lineage>
</organism>
<reference evidence="3 4" key="1">
    <citation type="journal article" date="2023" name="Int. J. Syst. Evol. Microbiol.">
        <title>Terrisporobacter hibernicus sp. nov., isolated from bovine faeces in Northern Ireland.</title>
        <authorList>
            <person name="Mitchell M."/>
            <person name="Nguyen S.V."/>
            <person name="Connor M."/>
            <person name="Fairley D.J."/>
            <person name="Donoghue O."/>
            <person name="Marshall H."/>
            <person name="Koolman L."/>
            <person name="McMullan G."/>
            <person name="Schaffer K.E."/>
            <person name="McGrath J.W."/>
            <person name="Fanning S."/>
        </authorList>
    </citation>
    <scope>NUCLEOTIDE SEQUENCE [LARGE SCALE GENOMIC DNA]</scope>
    <source>
        <strain evidence="3 4">MCA3</strain>
    </source>
</reference>
<dbReference type="InterPro" id="IPR003646">
    <property type="entry name" value="SH3-like_bac-type"/>
</dbReference>
<proteinExistence type="predicted"/>
<gene>
    <name evidence="3" type="ORF">JW646_01185</name>
</gene>
<dbReference type="SMART" id="SM00287">
    <property type="entry name" value="SH3b"/>
    <property type="match status" value="1"/>
</dbReference>
<dbReference type="Pfam" id="PF08239">
    <property type="entry name" value="SH3_3"/>
    <property type="match status" value="1"/>
</dbReference>
<name>A0AAX2ZJ32_9FIRM</name>
<sequence length="155" mass="17248">MKQMRKVKMLLLSILMSCTFIITPIAATQVSNTNYVAVCEAASISGTLKGTIKSKTYMKKTKSTSAKSLRKLTGGKKVKVLSVTKKWAKVKYDNKTGYVLWSKIKMPKGTIYWNGGKSKSKIYHRTVTAHGMKDAVPMTKSQAKSHGFRACKTCW</sequence>
<dbReference type="RefSeq" id="WP_148557554.1">
    <property type="nucleotide sequence ID" value="NZ_CP081135.1"/>
</dbReference>
<dbReference type="Proteomes" id="UP001198983">
    <property type="component" value="Chromosome"/>
</dbReference>
<feature type="chain" id="PRO_5043432849" evidence="1">
    <location>
        <begin position="27"/>
        <end position="155"/>
    </location>
</feature>
<evidence type="ECO:0000313" key="4">
    <source>
        <dbReference type="Proteomes" id="UP001198983"/>
    </source>
</evidence>
<keyword evidence="4" id="KW-1185">Reference proteome</keyword>
<protein>
    <submittedName>
        <fullName evidence="3">SH3 domain-containing protein</fullName>
    </submittedName>
</protein>
<evidence type="ECO:0000256" key="1">
    <source>
        <dbReference type="SAM" id="SignalP"/>
    </source>
</evidence>
<evidence type="ECO:0000259" key="2">
    <source>
        <dbReference type="SMART" id="SM00287"/>
    </source>
</evidence>
<feature type="domain" description="SH3b" evidence="2">
    <location>
        <begin position="47"/>
        <end position="104"/>
    </location>
</feature>
<dbReference type="EMBL" id="CP081135">
    <property type="protein sequence ID" value="UEL48094.1"/>
    <property type="molecule type" value="Genomic_DNA"/>
</dbReference>
<dbReference type="AlphaFoldDB" id="A0AAX2ZJ32"/>
<feature type="signal peptide" evidence="1">
    <location>
        <begin position="1"/>
        <end position="26"/>
    </location>
</feature>
<keyword evidence="1" id="KW-0732">Signal</keyword>
<evidence type="ECO:0000313" key="3">
    <source>
        <dbReference type="EMBL" id="UEL48094.1"/>
    </source>
</evidence>
<accession>A0AAX2ZJ32</accession>
<dbReference type="KEGG" id="tem:JW646_01185"/>
<dbReference type="Gene3D" id="2.30.30.40">
    <property type="entry name" value="SH3 Domains"/>
    <property type="match status" value="1"/>
</dbReference>